<keyword evidence="3" id="KW-1185">Reference proteome</keyword>
<accession>A0A7U3ZPZ3</accession>
<proteinExistence type="predicted"/>
<dbReference type="KEGG" id="rsi:Runsl_4905"/>
<evidence type="ECO:0000256" key="1">
    <source>
        <dbReference type="SAM" id="SignalP"/>
    </source>
</evidence>
<dbReference type="AlphaFoldDB" id="A0A7U3ZPZ3"/>
<reference evidence="3" key="1">
    <citation type="submission" date="2011-06" db="EMBL/GenBank/DDBJ databases">
        <title>The complete genome of chromosome of Runella slithyformis DSM 19594.</title>
        <authorList>
            <consortium name="US DOE Joint Genome Institute (JGI-PGF)"/>
            <person name="Lucas S."/>
            <person name="Han J."/>
            <person name="Lapidus A."/>
            <person name="Bruce D."/>
            <person name="Goodwin L."/>
            <person name="Pitluck S."/>
            <person name="Peters L."/>
            <person name="Kyrpides N."/>
            <person name="Mavromatis K."/>
            <person name="Ivanova N."/>
            <person name="Ovchinnikova G."/>
            <person name="Zhang X."/>
            <person name="Misra M."/>
            <person name="Detter J.C."/>
            <person name="Tapia R."/>
            <person name="Han C."/>
            <person name="Land M."/>
            <person name="Hauser L."/>
            <person name="Markowitz V."/>
            <person name="Cheng J.-F."/>
            <person name="Hugenholtz P."/>
            <person name="Woyke T."/>
            <person name="Wu D."/>
            <person name="Tindall B."/>
            <person name="Faehrich R."/>
            <person name="Brambilla E."/>
            <person name="Klenk H.-P."/>
            <person name="Eisen J.A."/>
        </authorList>
    </citation>
    <scope>NUCLEOTIDE SEQUENCE [LARGE SCALE GENOMIC DNA]</scope>
    <source>
        <strain evidence="3">ATCC 29530 / DSM 19594 / LMG 11500 / NCIMB 11436 / LSU 4</strain>
    </source>
</reference>
<dbReference type="Proteomes" id="UP000000493">
    <property type="component" value="Chromosome"/>
</dbReference>
<keyword evidence="1" id="KW-0732">Signal</keyword>
<organism evidence="2 3">
    <name type="scientific">Runella slithyformis (strain ATCC 29530 / DSM 19594 / LMG 11500 / NCIMB 11436 / LSU 4)</name>
    <dbReference type="NCBI Taxonomy" id="761193"/>
    <lineage>
        <taxon>Bacteria</taxon>
        <taxon>Pseudomonadati</taxon>
        <taxon>Bacteroidota</taxon>
        <taxon>Cytophagia</taxon>
        <taxon>Cytophagales</taxon>
        <taxon>Spirosomataceae</taxon>
        <taxon>Runella</taxon>
    </lineage>
</organism>
<feature type="signal peptide" evidence="1">
    <location>
        <begin position="1"/>
        <end position="21"/>
    </location>
</feature>
<name>A0A7U3ZPZ3_RUNSL</name>
<sequence length="253" mass="27565">MKNLLYAVSTAVLWSLFVACSADRSADVSPNGQTGTGGSMARFAIVGNALYCVLPDKLQVYDISTPSEPVAKSSVTLNVGLETIFPYKDNLFIGANDGMYIFDNRQPESPALLSRFTHVQSCDPVVVQGNFAYVTLRGGINCRQFTSVSTLDVVDISDLRNPQLIHSQPMESPYGLGVDGTQLFVCEGSNGLKIFDITKPEQPVLRETMKDVKSFDVIPLNKTLLVTGDGGFYQYSYQNAGKLELLSKISIEP</sequence>
<feature type="chain" id="PRO_5031176249" evidence="1">
    <location>
        <begin position="22"/>
        <end position="253"/>
    </location>
</feature>
<dbReference type="SUPFAM" id="SSF101908">
    <property type="entry name" value="Putative isomerase YbhE"/>
    <property type="match status" value="1"/>
</dbReference>
<dbReference type="RefSeq" id="WP_013930499.1">
    <property type="nucleotide sequence ID" value="NC_015703.1"/>
</dbReference>
<evidence type="ECO:0000313" key="2">
    <source>
        <dbReference type="EMBL" id="AEI51215.1"/>
    </source>
</evidence>
<dbReference type="EMBL" id="CP002859">
    <property type="protein sequence ID" value="AEI51215.1"/>
    <property type="molecule type" value="Genomic_DNA"/>
</dbReference>
<dbReference type="PROSITE" id="PS51257">
    <property type="entry name" value="PROKAR_LIPOPROTEIN"/>
    <property type="match status" value="1"/>
</dbReference>
<gene>
    <name evidence="2" type="ordered locus">Runsl_4905</name>
</gene>
<dbReference type="Pfam" id="PF08309">
    <property type="entry name" value="LVIVD"/>
    <property type="match status" value="4"/>
</dbReference>
<protein>
    <submittedName>
        <fullName evidence="2">LVIVD repeat protein</fullName>
    </submittedName>
</protein>
<evidence type="ECO:0000313" key="3">
    <source>
        <dbReference type="Proteomes" id="UP000000493"/>
    </source>
</evidence>
<reference evidence="2 3" key="2">
    <citation type="journal article" date="2012" name="Stand. Genomic Sci.">
        <title>Complete genome sequence of the aquatic bacterium Runella slithyformis type strain (LSU 4(T)).</title>
        <authorList>
            <person name="Copeland A."/>
            <person name="Zhang X."/>
            <person name="Misra M."/>
            <person name="Lapidus A."/>
            <person name="Nolan M."/>
            <person name="Lucas S."/>
            <person name="Deshpande S."/>
            <person name="Cheng J.F."/>
            <person name="Tapia R."/>
            <person name="Goodwin L.A."/>
            <person name="Pitluck S."/>
            <person name="Liolios K."/>
            <person name="Pagani I."/>
            <person name="Ivanova N."/>
            <person name="Mikhailova N."/>
            <person name="Pati A."/>
            <person name="Chen A."/>
            <person name="Palaniappan K."/>
            <person name="Land M."/>
            <person name="Hauser L."/>
            <person name="Pan C."/>
            <person name="Jeffries C.D."/>
            <person name="Detter J.C."/>
            <person name="Brambilla E.M."/>
            <person name="Rohde M."/>
            <person name="Djao O.D."/>
            <person name="Goker M."/>
            <person name="Sikorski J."/>
            <person name="Tindall B.J."/>
            <person name="Woyke T."/>
            <person name="Bristow J."/>
            <person name="Eisen J.A."/>
            <person name="Markowitz V."/>
            <person name="Hugenholtz P."/>
            <person name="Kyrpides N.C."/>
            <person name="Klenk H.P."/>
            <person name="Mavromatis K."/>
        </authorList>
    </citation>
    <scope>NUCLEOTIDE SEQUENCE [LARGE SCALE GENOMIC DNA]</scope>
    <source>
        <strain evidence="3">ATCC 29530 / DSM 19594 / LMG 11500 / NCIMB 11436 / LSU 4</strain>
    </source>
</reference>
<dbReference type="InterPro" id="IPR013211">
    <property type="entry name" value="LVIVD"/>
</dbReference>